<organism evidence="1 2">
    <name type="scientific">Fructilactobacillus ixorae</name>
    <dbReference type="NCBI Taxonomy" id="1750535"/>
    <lineage>
        <taxon>Bacteria</taxon>
        <taxon>Bacillati</taxon>
        <taxon>Bacillota</taxon>
        <taxon>Bacilli</taxon>
        <taxon>Lactobacillales</taxon>
        <taxon>Lactobacillaceae</taxon>
        <taxon>Fructilactobacillus</taxon>
    </lineage>
</organism>
<sequence length="91" mass="10235">MIKAIQTIKPVIYPFKDSDEFGETRSNVSTDYLEVGKQILSAIESGPIINAIYGFKRGFYINLDNEKSIFVPFSNIASEMEDTACQNYLNA</sequence>
<accession>A0ABY5C5C5</accession>
<name>A0ABY5C5C5_9LACO</name>
<protein>
    <submittedName>
        <fullName evidence="1">Uncharacterized protein</fullName>
    </submittedName>
</protein>
<evidence type="ECO:0000313" key="1">
    <source>
        <dbReference type="EMBL" id="USS93969.1"/>
    </source>
</evidence>
<gene>
    <name evidence="1" type="ORF">M8332_07030</name>
</gene>
<keyword evidence="2" id="KW-1185">Reference proteome</keyword>
<keyword evidence="1" id="KW-0614">Plasmid</keyword>
<proteinExistence type="predicted"/>
<evidence type="ECO:0000313" key="2">
    <source>
        <dbReference type="Proteomes" id="UP001057532"/>
    </source>
</evidence>
<dbReference type="Proteomes" id="UP001057532">
    <property type="component" value="Plasmid punnamed"/>
</dbReference>
<geneLocation type="plasmid" evidence="1 2">
    <name>punnamed</name>
</geneLocation>
<dbReference type="EMBL" id="CP097479">
    <property type="protein sequence ID" value="USS93969.1"/>
    <property type="molecule type" value="Genomic_DNA"/>
</dbReference>
<reference evidence="1" key="1">
    <citation type="submission" date="2022-05" db="EMBL/GenBank/DDBJ databases">
        <authorList>
            <person name="Oliphant S.A."/>
            <person name="Watson-Haigh N.S."/>
            <person name="Sumby K.M."/>
            <person name="Gardner J.M."/>
            <person name="Jiranek V."/>
        </authorList>
    </citation>
    <scope>NUCLEOTIDE SEQUENCE</scope>
    <source>
        <strain evidence="1">Ru20-1</strain>
        <plasmid evidence="1">punnamed</plasmid>
    </source>
</reference>
<dbReference type="RefSeq" id="WP_252780849.1">
    <property type="nucleotide sequence ID" value="NZ_CP097479.1"/>
</dbReference>